<dbReference type="PROSITE" id="PS51257">
    <property type="entry name" value="PROKAR_LIPOPROTEIN"/>
    <property type="match status" value="1"/>
</dbReference>
<dbReference type="SUPFAM" id="SSF53649">
    <property type="entry name" value="Alkaline phosphatase-like"/>
    <property type="match status" value="1"/>
</dbReference>
<reference evidence="2 3" key="1">
    <citation type="submission" date="2018-11" db="EMBL/GenBank/DDBJ databases">
        <title>Arenibacter aquaticus sp.nov., a marine bacterium isolated from surface seawater in the South China Sea.</title>
        <authorList>
            <person name="Guo J."/>
            <person name="Sun J."/>
        </authorList>
    </citation>
    <scope>NUCLEOTIDE SEQUENCE [LARGE SCALE GENOMIC DNA]</scope>
    <source>
        <strain evidence="2 3">GUO666</strain>
    </source>
</reference>
<sequence length="529" mass="60306">MKNNLKFLSLFLIGIFLSCESKKENKEADRPNILFAIADDASWKHLGAYGCNWVKTPGFDRVAKEGLLFNNAYTSNAKCAPSRASILTGRNSWQLEEAANHSPVFPKKFKTYAEALGENGYYVGSVAKGWAPGDPGEIDGKKRELTGPKFDEFLTIPPTSGISNNDYSKNFEAFLESKPQNTPFCFWYGSQEPHRGFEYGSGIHKGGGRLNEINEVPTFWPDVDSIRTDMLDYAYELEYFDNHLERMLKKLEETGELENTIVIVTADNGMAFPRIKGDSYEYSNHLPLAIMWPKGIKNPGRVIDDFINFSDFAPTYLELAGLTVEQAGMQEMIGRSLTDIFYSEKEGMVNPERNYQLVGKERHDVGRPNDQGYPIRGIVKNGFLFLKNFKKECWPKGNPETGYLNTDGSPTKTYILDTRRKKGEMKYWQLNFGKRESEELYNIDLDPYCINNLADNKEYTSVKEALRSEMLLKLTEQEDPRIVGEGDVFDNYKYSGAVQNFYNRYMSGESVPAGWVNESDFEEEFEMSE</sequence>
<proteinExistence type="predicted"/>
<dbReference type="RefSeq" id="WP_126163964.1">
    <property type="nucleotide sequence ID" value="NZ_RQPJ01000021.1"/>
</dbReference>
<comment type="caution">
    <text evidence="2">The sequence shown here is derived from an EMBL/GenBank/DDBJ whole genome shotgun (WGS) entry which is preliminary data.</text>
</comment>
<dbReference type="EMBL" id="RQPJ01000021">
    <property type="protein sequence ID" value="RTE52278.1"/>
    <property type="molecule type" value="Genomic_DNA"/>
</dbReference>
<dbReference type="AlphaFoldDB" id="A0A430K048"/>
<dbReference type="PANTHER" id="PTHR43751">
    <property type="entry name" value="SULFATASE"/>
    <property type="match status" value="1"/>
</dbReference>
<dbReference type="InterPro" id="IPR052701">
    <property type="entry name" value="GAG_Ulvan_Degrading_Sulfatases"/>
</dbReference>
<name>A0A430K048_9FLAO</name>
<feature type="domain" description="Sulfatase N-terminal" evidence="1">
    <location>
        <begin position="31"/>
        <end position="321"/>
    </location>
</feature>
<gene>
    <name evidence="2" type="ORF">EHW67_19035</name>
</gene>
<dbReference type="InterPro" id="IPR000917">
    <property type="entry name" value="Sulfatase_N"/>
</dbReference>
<evidence type="ECO:0000313" key="3">
    <source>
        <dbReference type="Proteomes" id="UP000267585"/>
    </source>
</evidence>
<dbReference type="Proteomes" id="UP000267585">
    <property type="component" value="Unassembled WGS sequence"/>
</dbReference>
<dbReference type="Pfam" id="PF00884">
    <property type="entry name" value="Sulfatase"/>
    <property type="match status" value="1"/>
</dbReference>
<protein>
    <submittedName>
        <fullName evidence="2">DUF229 domain-containing protein</fullName>
    </submittedName>
</protein>
<dbReference type="InterPro" id="IPR017850">
    <property type="entry name" value="Alkaline_phosphatase_core_sf"/>
</dbReference>
<dbReference type="CDD" id="cd16027">
    <property type="entry name" value="SGSH"/>
    <property type="match status" value="1"/>
</dbReference>
<organism evidence="2 3">
    <name type="scientific">Arenibacter aquaticus</name>
    <dbReference type="NCBI Taxonomy" id="2489054"/>
    <lineage>
        <taxon>Bacteria</taxon>
        <taxon>Pseudomonadati</taxon>
        <taxon>Bacteroidota</taxon>
        <taxon>Flavobacteriia</taxon>
        <taxon>Flavobacteriales</taxon>
        <taxon>Flavobacteriaceae</taxon>
        <taxon>Arenibacter</taxon>
    </lineage>
</organism>
<evidence type="ECO:0000259" key="1">
    <source>
        <dbReference type="Pfam" id="PF00884"/>
    </source>
</evidence>
<dbReference type="OrthoDB" id="9789742at2"/>
<keyword evidence="3" id="KW-1185">Reference proteome</keyword>
<dbReference type="PANTHER" id="PTHR43751:SF1">
    <property type="entry name" value="SULFATASE ATSG-RELATED"/>
    <property type="match status" value="1"/>
</dbReference>
<dbReference type="Gene3D" id="3.40.720.10">
    <property type="entry name" value="Alkaline Phosphatase, subunit A"/>
    <property type="match status" value="1"/>
</dbReference>
<evidence type="ECO:0000313" key="2">
    <source>
        <dbReference type="EMBL" id="RTE52278.1"/>
    </source>
</evidence>
<accession>A0A430K048</accession>